<sequence>MECPFHLLRQTSLSYPVWQYTMIDETLPSEKQLKKFFEKDALCWEKANKTVQTVDELIQIAKETYGNYQKQRGAAEKVFFNIASYFERHSQVIDVFIQQEPKFTALVWGSIRYLLQVVVDCKEASEVTANGIFLIAQHAERWSRMAKSFGDRQGVEEATVDLYYHVLDFLHSAIERFQRDKLVRLQESFFNSARREFETKVAKLRDAAERLDKEVDWEVDWVYRQTNKGRDVKNSTDIRNLYRRTDAIFGYVISDDDALASPVANRPKGLDVAASDAPPKWLTTHPTY</sequence>
<proteinExistence type="predicted"/>
<protein>
    <submittedName>
        <fullName evidence="2">Tetratricopeptide-like helical</fullName>
    </submittedName>
</protein>
<evidence type="ECO:0000313" key="2">
    <source>
        <dbReference type="EMBL" id="KAF5697458.1"/>
    </source>
</evidence>
<organism evidence="2 3">
    <name type="scientific">Fusarium globosum</name>
    <dbReference type="NCBI Taxonomy" id="78864"/>
    <lineage>
        <taxon>Eukaryota</taxon>
        <taxon>Fungi</taxon>
        <taxon>Dikarya</taxon>
        <taxon>Ascomycota</taxon>
        <taxon>Pezizomycotina</taxon>
        <taxon>Sordariomycetes</taxon>
        <taxon>Hypocreomycetidae</taxon>
        <taxon>Hypocreales</taxon>
        <taxon>Nectriaceae</taxon>
        <taxon>Fusarium</taxon>
        <taxon>Fusarium fujikuroi species complex</taxon>
    </lineage>
</organism>
<comment type="caution">
    <text evidence="2">The sequence shown here is derived from an EMBL/GenBank/DDBJ whole genome shotgun (WGS) entry which is preliminary data.</text>
</comment>
<gene>
    <name evidence="2" type="ORF">FGLOB1_12753</name>
</gene>
<name>A0A8H5XPE2_9HYPO</name>
<dbReference type="Proteomes" id="UP000532311">
    <property type="component" value="Unassembled WGS sequence"/>
</dbReference>
<feature type="domain" description="DUF7708" evidence="1">
    <location>
        <begin position="81"/>
        <end position="214"/>
    </location>
</feature>
<dbReference type="InterPro" id="IPR056125">
    <property type="entry name" value="DUF7708"/>
</dbReference>
<reference evidence="2 3" key="1">
    <citation type="submission" date="2020-05" db="EMBL/GenBank/DDBJ databases">
        <title>Identification and distribution of gene clusters putatively required for synthesis of sphingolipid metabolism inhibitors in phylogenetically diverse species of the filamentous fungus Fusarium.</title>
        <authorList>
            <person name="Kim H.-S."/>
            <person name="Busman M."/>
            <person name="Brown D.W."/>
            <person name="Divon H."/>
            <person name="Uhlig S."/>
            <person name="Proctor R.H."/>
        </authorList>
    </citation>
    <scope>NUCLEOTIDE SEQUENCE [LARGE SCALE GENOMIC DNA]</scope>
    <source>
        <strain evidence="2 3">NRRL 26131</strain>
    </source>
</reference>
<evidence type="ECO:0000313" key="3">
    <source>
        <dbReference type="Proteomes" id="UP000532311"/>
    </source>
</evidence>
<evidence type="ECO:0000259" key="1">
    <source>
        <dbReference type="Pfam" id="PF24809"/>
    </source>
</evidence>
<dbReference type="EMBL" id="JAAQPF010000733">
    <property type="protein sequence ID" value="KAF5697458.1"/>
    <property type="molecule type" value="Genomic_DNA"/>
</dbReference>
<dbReference type="AlphaFoldDB" id="A0A8H5XPE2"/>
<keyword evidence="3" id="KW-1185">Reference proteome</keyword>
<dbReference type="Pfam" id="PF24809">
    <property type="entry name" value="DUF7708"/>
    <property type="match status" value="1"/>
</dbReference>
<accession>A0A8H5XPE2</accession>